<dbReference type="Pfam" id="PF16746">
    <property type="entry name" value="BAR_3"/>
    <property type="match status" value="1"/>
</dbReference>
<dbReference type="GO" id="GO:0005096">
    <property type="term" value="F:GTPase activator activity"/>
    <property type="evidence" value="ECO:0007669"/>
    <property type="project" value="InterPro"/>
</dbReference>
<dbReference type="AlphaFoldDB" id="A0A8C4RYW3"/>
<feature type="domain" description="BAR" evidence="1">
    <location>
        <begin position="6"/>
        <end position="106"/>
    </location>
</feature>
<evidence type="ECO:0000313" key="2">
    <source>
        <dbReference type="Ensembl" id="ENSECRP00000008900.1"/>
    </source>
</evidence>
<reference evidence="2" key="1">
    <citation type="submission" date="2021-06" db="EMBL/GenBank/DDBJ databases">
        <authorList>
            <consortium name="Wellcome Sanger Institute Data Sharing"/>
        </authorList>
    </citation>
    <scope>NUCLEOTIDE SEQUENCE [LARGE SCALE GENOMIC DNA]</scope>
</reference>
<sequence>MGLHPLEFSDCYLDSPKFRERIRAHELELEKTNRFIKELQKDGKNLFAATKNIIAAQRKFAQSLSDFKFEYIGDAKTDDEKCIDESLHEFSVFLKNLEDQREIMVSVKNRLQ</sequence>
<dbReference type="InterPro" id="IPR027267">
    <property type="entry name" value="AH/BAR_dom_sf"/>
</dbReference>
<name>A0A8C4RYW3_ERPCA</name>
<dbReference type="PANTHER" id="PTHR12552:SF5">
    <property type="entry name" value="RHO GTPASE-ACTIVATING PROTEIN 10"/>
    <property type="match status" value="1"/>
</dbReference>
<dbReference type="InterPro" id="IPR004148">
    <property type="entry name" value="BAR_dom"/>
</dbReference>
<dbReference type="PANTHER" id="PTHR12552">
    <property type="entry name" value="OLIGOPHRENIN 1"/>
    <property type="match status" value="1"/>
</dbReference>
<organism evidence="2 3">
    <name type="scientific">Erpetoichthys calabaricus</name>
    <name type="common">Rope fish</name>
    <name type="synonym">Calamoichthys calabaricus</name>
    <dbReference type="NCBI Taxonomy" id="27687"/>
    <lineage>
        <taxon>Eukaryota</taxon>
        <taxon>Metazoa</taxon>
        <taxon>Chordata</taxon>
        <taxon>Craniata</taxon>
        <taxon>Vertebrata</taxon>
        <taxon>Euteleostomi</taxon>
        <taxon>Actinopterygii</taxon>
        <taxon>Polypteriformes</taxon>
        <taxon>Polypteridae</taxon>
        <taxon>Erpetoichthys</taxon>
    </lineage>
</organism>
<dbReference type="GeneTree" id="ENSGT00940000159559"/>
<keyword evidence="3" id="KW-1185">Reference proteome</keyword>
<evidence type="ECO:0000259" key="1">
    <source>
        <dbReference type="Pfam" id="PF16746"/>
    </source>
</evidence>
<evidence type="ECO:0000313" key="3">
    <source>
        <dbReference type="Proteomes" id="UP000694620"/>
    </source>
</evidence>
<dbReference type="GO" id="GO:0005737">
    <property type="term" value="C:cytoplasm"/>
    <property type="evidence" value="ECO:0007669"/>
    <property type="project" value="InterPro"/>
</dbReference>
<reference evidence="2" key="2">
    <citation type="submission" date="2025-08" db="UniProtKB">
        <authorList>
            <consortium name="Ensembl"/>
        </authorList>
    </citation>
    <scope>IDENTIFICATION</scope>
</reference>
<accession>A0A8C4RYW3</accession>
<dbReference type="Proteomes" id="UP000694620">
    <property type="component" value="Chromosome 5"/>
</dbReference>
<dbReference type="Gene3D" id="1.20.1270.60">
    <property type="entry name" value="Arfaptin homology (AH) domain/BAR domain"/>
    <property type="match status" value="1"/>
</dbReference>
<dbReference type="InterPro" id="IPR047234">
    <property type="entry name" value="GRAF_fam"/>
</dbReference>
<dbReference type="Ensembl" id="ENSECRT00000009048.1">
    <property type="protein sequence ID" value="ENSECRP00000008900.1"/>
    <property type="gene ID" value="ENSECRG00000005983.1"/>
</dbReference>
<proteinExistence type="predicted"/>
<reference evidence="2" key="3">
    <citation type="submission" date="2025-09" db="UniProtKB">
        <authorList>
            <consortium name="Ensembl"/>
        </authorList>
    </citation>
    <scope>IDENTIFICATION</scope>
</reference>
<dbReference type="SUPFAM" id="SSF103657">
    <property type="entry name" value="BAR/IMD domain-like"/>
    <property type="match status" value="1"/>
</dbReference>
<protein>
    <recommendedName>
        <fullName evidence="1">BAR domain-containing protein</fullName>
    </recommendedName>
</protein>